<organism evidence="1 2">
    <name type="scientific">Geodia barretti</name>
    <name type="common">Barrett's horny sponge</name>
    <dbReference type="NCBI Taxonomy" id="519541"/>
    <lineage>
        <taxon>Eukaryota</taxon>
        <taxon>Metazoa</taxon>
        <taxon>Porifera</taxon>
        <taxon>Demospongiae</taxon>
        <taxon>Heteroscleromorpha</taxon>
        <taxon>Tetractinellida</taxon>
        <taxon>Astrophorina</taxon>
        <taxon>Geodiidae</taxon>
        <taxon>Geodia</taxon>
    </lineage>
</organism>
<accession>A0AA35SSK7</accession>
<sequence length="197" mass="21958">PCFCASDYFCPGLPFLPSLVTTSCSSTRHSFSVSFIELVRVRVLTALFLYTSKCCYYDNIAYNPVFYLTLRCMPYIDTPFGVFVLAPAAKFNFWSWGRHSYSFCFQSVYLEVLVHDTPSCLGVPTDPDALCCEFVPHPGPVSPESRTSSFYVFAVVGDTCSNSVYSRPAATESSLIRKRLTVLSSEIVYSRPLAASE</sequence>
<feature type="non-terminal residue" evidence="1">
    <location>
        <position position="197"/>
    </location>
</feature>
<dbReference type="AlphaFoldDB" id="A0AA35SSK7"/>
<feature type="non-terminal residue" evidence="1">
    <location>
        <position position="1"/>
    </location>
</feature>
<evidence type="ECO:0000313" key="1">
    <source>
        <dbReference type="EMBL" id="CAI8035385.1"/>
    </source>
</evidence>
<reference evidence="1" key="1">
    <citation type="submission" date="2023-03" db="EMBL/GenBank/DDBJ databases">
        <authorList>
            <person name="Steffen K."/>
            <person name="Cardenas P."/>
        </authorList>
    </citation>
    <scope>NUCLEOTIDE SEQUENCE</scope>
</reference>
<protein>
    <submittedName>
        <fullName evidence="1">Uncharacterized protein</fullName>
    </submittedName>
</protein>
<gene>
    <name evidence="1" type="ORF">GBAR_LOCUS19867</name>
</gene>
<dbReference type="EMBL" id="CASHTH010002798">
    <property type="protein sequence ID" value="CAI8035385.1"/>
    <property type="molecule type" value="Genomic_DNA"/>
</dbReference>
<comment type="caution">
    <text evidence="1">The sequence shown here is derived from an EMBL/GenBank/DDBJ whole genome shotgun (WGS) entry which is preliminary data.</text>
</comment>
<dbReference type="Proteomes" id="UP001174909">
    <property type="component" value="Unassembled WGS sequence"/>
</dbReference>
<proteinExistence type="predicted"/>
<evidence type="ECO:0000313" key="2">
    <source>
        <dbReference type="Proteomes" id="UP001174909"/>
    </source>
</evidence>
<keyword evidence="2" id="KW-1185">Reference proteome</keyword>
<name>A0AA35SSK7_GEOBA</name>